<keyword evidence="3" id="KW-1185">Reference proteome</keyword>
<accession>A0A840KFD6</accession>
<comment type="caution">
    <text evidence="2">The sequence shown here is derived from an EMBL/GenBank/DDBJ whole genome shotgun (WGS) entry which is preliminary data.</text>
</comment>
<feature type="transmembrane region" description="Helical" evidence="1">
    <location>
        <begin position="7"/>
        <end position="24"/>
    </location>
</feature>
<keyword evidence="1" id="KW-0472">Membrane</keyword>
<keyword evidence="1" id="KW-0812">Transmembrane</keyword>
<organism evidence="2 3">
    <name type="scientific">Chryseobacterium defluvii</name>
    <dbReference type="NCBI Taxonomy" id="160396"/>
    <lineage>
        <taxon>Bacteria</taxon>
        <taxon>Pseudomonadati</taxon>
        <taxon>Bacteroidota</taxon>
        <taxon>Flavobacteriia</taxon>
        <taxon>Flavobacteriales</taxon>
        <taxon>Weeksellaceae</taxon>
        <taxon>Chryseobacterium group</taxon>
        <taxon>Chryseobacterium</taxon>
    </lineage>
</organism>
<evidence type="ECO:0000313" key="2">
    <source>
        <dbReference type="EMBL" id="MBB4807906.1"/>
    </source>
</evidence>
<sequence length="130" mass="14354">MKNTVLLRYSLALILIMHSVPPIITGSVNSFGKDYLDSMGFAPVGIYLAWAVKLTHLISVVFLVMNRYLKPLAFANIVIFITGIIMIHGAEGWYVVGGGKNGVEFNFLLIACFLSLAFPDGLFRKKENIS</sequence>
<feature type="transmembrane region" description="Helical" evidence="1">
    <location>
        <begin position="44"/>
        <end position="65"/>
    </location>
</feature>
<protein>
    <submittedName>
        <fullName evidence="2">Putative oxidoreductase</fullName>
    </submittedName>
</protein>
<feature type="transmembrane region" description="Helical" evidence="1">
    <location>
        <begin position="105"/>
        <end position="123"/>
    </location>
</feature>
<dbReference type="AlphaFoldDB" id="A0A840KFD6"/>
<feature type="transmembrane region" description="Helical" evidence="1">
    <location>
        <begin position="72"/>
        <end position="90"/>
    </location>
</feature>
<dbReference type="Proteomes" id="UP000592180">
    <property type="component" value="Unassembled WGS sequence"/>
</dbReference>
<evidence type="ECO:0000256" key="1">
    <source>
        <dbReference type="SAM" id="Phobius"/>
    </source>
</evidence>
<evidence type="ECO:0000313" key="3">
    <source>
        <dbReference type="Proteomes" id="UP000592180"/>
    </source>
</evidence>
<reference evidence="2 3" key="1">
    <citation type="submission" date="2020-08" db="EMBL/GenBank/DDBJ databases">
        <title>Functional genomics of gut bacteria from endangered species of beetles.</title>
        <authorList>
            <person name="Carlos-Shanley C."/>
        </authorList>
    </citation>
    <scope>NUCLEOTIDE SEQUENCE [LARGE SCALE GENOMIC DNA]</scope>
    <source>
        <strain evidence="2 3">S00151</strain>
    </source>
</reference>
<proteinExistence type="predicted"/>
<gene>
    <name evidence="2" type="ORF">HNP38_003222</name>
</gene>
<dbReference type="RefSeq" id="WP_184191264.1">
    <property type="nucleotide sequence ID" value="NZ_JACHLE010000005.1"/>
</dbReference>
<dbReference type="EMBL" id="JACHLE010000005">
    <property type="protein sequence ID" value="MBB4807906.1"/>
    <property type="molecule type" value="Genomic_DNA"/>
</dbReference>
<keyword evidence="1" id="KW-1133">Transmembrane helix</keyword>
<name>A0A840KFD6_9FLAO</name>